<feature type="region of interest" description="Disordered" evidence="1">
    <location>
        <begin position="210"/>
        <end position="231"/>
    </location>
</feature>
<evidence type="ECO:0000313" key="4">
    <source>
        <dbReference type="Proteomes" id="UP000471126"/>
    </source>
</evidence>
<dbReference type="InterPro" id="IPR007427">
    <property type="entry name" value="DUF475"/>
</dbReference>
<keyword evidence="2" id="KW-0472">Membrane</keyword>
<reference evidence="3 4" key="1">
    <citation type="submission" date="2019-12" db="EMBL/GenBank/DDBJ databases">
        <title>WGS of CPCC 203550 I12A-02606.</title>
        <authorList>
            <person name="Jiang Z."/>
        </authorList>
    </citation>
    <scope>NUCLEOTIDE SEQUENCE [LARGE SCALE GENOMIC DNA]</scope>
    <source>
        <strain evidence="3 4">I12A-02606</strain>
    </source>
</reference>
<feature type="transmembrane region" description="Helical" evidence="2">
    <location>
        <begin position="157"/>
        <end position="176"/>
    </location>
</feature>
<feature type="transmembrane region" description="Helical" evidence="2">
    <location>
        <begin position="12"/>
        <end position="44"/>
    </location>
</feature>
<dbReference type="Proteomes" id="UP000471126">
    <property type="component" value="Unassembled WGS sequence"/>
</dbReference>
<evidence type="ECO:0000313" key="3">
    <source>
        <dbReference type="EMBL" id="NEM04839.1"/>
    </source>
</evidence>
<accession>A0A6P0GE00</accession>
<organism evidence="3 4">
    <name type="scientific">Geodermatophilus normandii</name>
    <dbReference type="NCBI Taxonomy" id="1137989"/>
    <lineage>
        <taxon>Bacteria</taxon>
        <taxon>Bacillati</taxon>
        <taxon>Actinomycetota</taxon>
        <taxon>Actinomycetes</taxon>
        <taxon>Geodermatophilales</taxon>
        <taxon>Geodermatophilaceae</taxon>
        <taxon>Geodermatophilus</taxon>
    </lineage>
</organism>
<dbReference type="Pfam" id="PF04332">
    <property type="entry name" value="DUF475"/>
    <property type="match status" value="1"/>
</dbReference>
<feature type="transmembrane region" description="Helical" evidence="2">
    <location>
        <begin position="307"/>
        <end position="326"/>
    </location>
</feature>
<feature type="transmembrane region" description="Helical" evidence="2">
    <location>
        <begin position="262"/>
        <end position="286"/>
    </location>
</feature>
<dbReference type="PANTHER" id="PTHR30238:SF4">
    <property type="entry name" value="SLL1022 PROTEIN"/>
    <property type="match status" value="1"/>
</dbReference>
<dbReference type="PANTHER" id="PTHR30238">
    <property type="entry name" value="MEMBRANE BOUND PREDICTED REDOX MODULATOR"/>
    <property type="match status" value="1"/>
</dbReference>
<protein>
    <submittedName>
        <fullName evidence="3">DUF475 domain-containing protein</fullName>
    </submittedName>
</protein>
<sequence length="375" mass="40439">MMLRYFGFSVGLTVAALVTAVFFGGPAALLAVAVLGVLEVCLSFDNAVVNAKVLRRMSPLWRKLFLYVGIFIAVFGMRLLLPIVLVSVTASLSIPEVWDLALTDQEAYGENVESAAEAIYTFGGIFLLMIFLNFLFDEDREIHWLSWIERPLAKAGKLPYLAIVIALAVIYVGSQIADPEKYSTVLVSGLAGLFTYLLIGGLNELMEAPETDDDDGDDVNATGQSTSGGNAGGTATKAVAGAGAAAFLYLEVLDASFSFDGVIGAFAISSDIFIIALGLGIGAFWVRSLTIYMVDKGTLDEYRYLEHGAMWAIGFLATIMILELRFHISEYVTGLTGLLFIVAAVISSVVATRREKAHEPAQVQDERDEVTAGRR</sequence>
<gene>
    <name evidence="3" type="ORF">GCU54_02215</name>
</gene>
<keyword evidence="2" id="KW-0812">Transmembrane</keyword>
<feature type="transmembrane region" description="Helical" evidence="2">
    <location>
        <begin position="64"/>
        <end position="90"/>
    </location>
</feature>
<comment type="caution">
    <text evidence="3">The sequence shown here is derived from an EMBL/GenBank/DDBJ whole genome shotgun (WGS) entry which is preliminary data.</text>
</comment>
<feature type="transmembrane region" description="Helical" evidence="2">
    <location>
        <begin position="182"/>
        <end position="199"/>
    </location>
</feature>
<dbReference type="AlphaFoldDB" id="A0A6P0GE00"/>
<feature type="compositionally biased region" description="Low complexity" evidence="1">
    <location>
        <begin position="221"/>
        <end position="231"/>
    </location>
</feature>
<dbReference type="NCBIfam" id="NF010613">
    <property type="entry name" value="PRK14013.1-3"/>
    <property type="match status" value="1"/>
</dbReference>
<feature type="transmembrane region" description="Helical" evidence="2">
    <location>
        <begin position="234"/>
        <end position="250"/>
    </location>
</feature>
<feature type="transmembrane region" description="Helical" evidence="2">
    <location>
        <begin position="118"/>
        <end position="136"/>
    </location>
</feature>
<feature type="transmembrane region" description="Helical" evidence="2">
    <location>
        <begin position="332"/>
        <end position="351"/>
    </location>
</feature>
<proteinExistence type="predicted"/>
<name>A0A6P0GE00_9ACTN</name>
<evidence type="ECO:0000256" key="1">
    <source>
        <dbReference type="SAM" id="MobiDB-lite"/>
    </source>
</evidence>
<dbReference type="EMBL" id="JAAGWE010000004">
    <property type="protein sequence ID" value="NEM04839.1"/>
    <property type="molecule type" value="Genomic_DNA"/>
</dbReference>
<evidence type="ECO:0000256" key="2">
    <source>
        <dbReference type="SAM" id="Phobius"/>
    </source>
</evidence>
<keyword evidence="2" id="KW-1133">Transmembrane helix</keyword>